<organism evidence="1">
    <name type="scientific">Accumulibacter regalis</name>
    <dbReference type="NCBI Taxonomy" id="522306"/>
    <lineage>
        <taxon>Bacteria</taxon>
        <taxon>Pseudomonadati</taxon>
        <taxon>Pseudomonadota</taxon>
        <taxon>Betaproteobacteria</taxon>
        <taxon>Candidatus Accumulibacter</taxon>
    </lineage>
</organism>
<dbReference type="AlphaFoldDB" id="C7RUN2"/>
<reference evidence="1" key="2">
    <citation type="submission" date="2009-09" db="EMBL/GenBank/DDBJ databases">
        <title>Complete sequence of chromosome of Candidatus Accumulibacter phosphatis clade IIA str. UW-1.</title>
        <authorList>
            <consortium name="US DOE Joint Genome Institute"/>
            <person name="Martin H.G."/>
            <person name="Ivanova N."/>
            <person name="Kunin V."/>
            <person name="Warnecke F."/>
            <person name="Barry K."/>
            <person name="He S."/>
            <person name="Salamov A."/>
            <person name="Szeto E."/>
            <person name="Dalin E."/>
            <person name="Pangilinan J.L."/>
            <person name="Lapidus A."/>
            <person name="Lowry S."/>
            <person name="Kyrpides N.C."/>
            <person name="McMahon K.D."/>
            <person name="Hugenholtz P."/>
        </authorList>
    </citation>
    <scope>NUCLEOTIDE SEQUENCE [LARGE SCALE GENOMIC DNA]</scope>
    <source>
        <strain evidence="1">UW-1</strain>
    </source>
</reference>
<protein>
    <recommendedName>
        <fullName evidence="2">Helicase XPB/Ssl2 N-terminal domain-containing protein</fullName>
    </recommendedName>
</protein>
<dbReference type="EMBL" id="CP001715">
    <property type="protein sequence ID" value="ACV36277.1"/>
    <property type="molecule type" value="Genomic_DNA"/>
</dbReference>
<name>C7RUN2_ACCRE</name>
<accession>C7RUN2</accession>
<evidence type="ECO:0000313" key="1">
    <source>
        <dbReference type="EMBL" id="ACV36277.1"/>
    </source>
</evidence>
<dbReference type="OrthoDB" id="443235at2"/>
<dbReference type="STRING" id="522306.CAP2UW1_3000"/>
<dbReference type="eggNOG" id="ENOG502Z8IP">
    <property type="taxonomic scope" value="Bacteria"/>
</dbReference>
<proteinExistence type="predicted"/>
<sequence length="650" mass="71187">MVPTPQQVLPLLGGWRKGSYRGIGRRDRQATAQLRRAALRPSRICDFSKALASVARELDMSITLRDSLASLTVPDLKDLVSHLPGSTTATRKDDLIERIAVAMLGPELTAIWSRLDETQQAAVAEAAHHPLGEYSDRRFRARYQRAPAFRVAVAKSYGYSAGKSTALCLFIQYSRDEGCYVVPTDLRARLQAFVPPPAPPGIDSSDTLAEDERLTVRLTEREALQEVVIMLRTIEQTRVQVSDKTALPGTATLRLLGDKLPSGDHYAGEVKQNSWDQEVGPIKAFAWPMLLQAGGLAVGVAGRLQLSPSGVKALGLPPAQVLRGLWQKWLKSTLFDEFSRVDAIKGQNSKGRVMTAVAPRRAAIEDTLRVCPIGRWVAFDDFSRHMRASDRIFAVTHDAWKLYLCERQYGSLGYDGSGGWNILQDRYILTFLFEYAATLGLVDVAYFHPKQARADFGGMWGADDLAFLSRYDGLSAFRVTPLGAYLLGREAAYQPAAVASSVALSFAPGLHVDVVRGVLAAEETLLLDNWAVPVQAGTWRLDREKSLSAIEKGHDIGELKGFLESTGGLPLPAPVESFIGLCEHNGKALKTLGSALLIECRDADTAEQIAGRRETGSLCLRAGPKTLVVRTNQLDKFREKVRSLGFGMVS</sequence>
<gene>
    <name evidence="1" type="ordered locus">CAP2UW1_3000</name>
</gene>
<evidence type="ECO:0008006" key="2">
    <source>
        <dbReference type="Google" id="ProtNLM"/>
    </source>
</evidence>
<dbReference type="KEGG" id="app:CAP2UW1_3000"/>
<dbReference type="HOGENOM" id="CLU_031710_0_0_4"/>
<reference evidence="1" key="1">
    <citation type="submission" date="2009-08" db="EMBL/GenBank/DDBJ databases">
        <authorList>
            <consortium name="US DOE Joint Genome Institute"/>
            <person name="Lucas S."/>
            <person name="Copeland A."/>
            <person name="Lapidus A."/>
            <person name="Glavina del Rio T."/>
            <person name="Dalin E."/>
            <person name="Tice H."/>
            <person name="Bruce D."/>
            <person name="Barry K."/>
            <person name="Pitluck S."/>
            <person name="Lowry S."/>
            <person name="Larimer F."/>
            <person name="Land M."/>
            <person name="Hauser L."/>
            <person name="Kyrpides N."/>
            <person name="Ivanova N."/>
            <person name="McMahon K.D."/>
            <person name="Hugenholtz P."/>
        </authorList>
    </citation>
    <scope>NUCLEOTIDE SEQUENCE</scope>
    <source>
        <strain evidence="1">UW-1</strain>
    </source>
</reference>